<evidence type="ECO:0000256" key="2">
    <source>
        <dbReference type="SAM" id="SignalP"/>
    </source>
</evidence>
<organism evidence="3 4">
    <name type="scientific">Corynespora cassiicola Philippines</name>
    <dbReference type="NCBI Taxonomy" id="1448308"/>
    <lineage>
        <taxon>Eukaryota</taxon>
        <taxon>Fungi</taxon>
        <taxon>Dikarya</taxon>
        <taxon>Ascomycota</taxon>
        <taxon>Pezizomycotina</taxon>
        <taxon>Dothideomycetes</taxon>
        <taxon>Pleosporomycetidae</taxon>
        <taxon>Pleosporales</taxon>
        <taxon>Corynesporascaceae</taxon>
        <taxon>Corynespora</taxon>
    </lineage>
</organism>
<dbReference type="Proteomes" id="UP000240883">
    <property type="component" value="Unassembled WGS sequence"/>
</dbReference>
<feature type="compositionally biased region" description="Pro residues" evidence="1">
    <location>
        <begin position="52"/>
        <end position="65"/>
    </location>
</feature>
<feature type="chain" id="PRO_5015710160" evidence="2">
    <location>
        <begin position="20"/>
        <end position="285"/>
    </location>
</feature>
<dbReference type="EMBL" id="KZ678136">
    <property type="protein sequence ID" value="PSN66214.1"/>
    <property type="molecule type" value="Genomic_DNA"/>
</dbReference>
<gene>
    <name evidence="3" type="ORF">BS50DRAFT_677466</name>
</gene>
<keyword evidence="4" id="KW-1185">Reference proteome</keyword>
<feature type="region of interest" description="Disordered" evidence="1">
    <location>
        <begin position="33"/>
        <end position="66"/>
    </location>
</feature>
<evidence type="ECO:0000313" key="4">
    <source>
        <dbReference type="Proteomes" id="UP000240883"/>
    </source>
</evidence>
<feature type="region of interest" description="Disordered" evidence="1">
    <location>
        <begin position="242"/>
        <end position="263"/>
    </location>
</feature>
<proteinExistence type="predicted"/>
<accession>A0A2T2NL99</accession>
<dbReference type="AlphaFoldDB" id="A0A2T2NL99"/>
<protein>
    <submittedName>
        <fullName evidence="3">Uncharacterized protein</fullName>
    </submittedName>
</protein>
<keyword evidence="2" id="KW-0732">Signal</keyword>
<evidence type="ECO:0000313" key="3">
    <source>
        <dbReference type="EMBL" id="PSN66214.1"/>
    </source>
</evidence>
<name>A0A2T2NL99_CORCC</name>
<feature type="compositionally biased region" description="Pro residues" evidence="1">
    <location>
        <begin position="34"/>
        <end position="43"/>
    </location>
</feature>
<sequence length="285" mass="31500">MTLFWILIYMCSIFSPVESGRVDRLFKLFGDLIGPPPDTPSPGPTGASQPTRPTPTPLPPLPPGPKETQVIKDSMRDFGIIFKNKTEEEGRVTKQAFYLLPYAILEAQDDPSAPTPTDTDPDGALYVEMFEPCRQYAYRLRECMNSAPLPESAPNLPFHYQKDEVQALCVCYATPTAPCTVTTLDDSFDDNSKKCRDFFEENGYKLMAKIMGKNWVGGEKFCSGMKEKGGGLAETLEPTSLEGCQPTEAATSDATSTNGTSGPHIQDNMQPFWLYGILMSITFFL</sequence>
<reference evidence="3 4" key="1">
    <citation type="journal article" date="2018" name="Front. Microbiol.">
        <title>Genome-Wide Analysis of Corynespora cassiicola Leaf Fall Disease Putative Effectors.</title>
        <authorList>
            <person name="Lopez D."/>
            <person name="Ribeiro S."/>
            <person name="Label P."/>
            <person name="Fumanal B."/>
            <person name="Venisse J.S."/>
            <person name="Kohler A."/>
            <person name="de Oliveira R.R."/>
            <person name="Labutti K."/>
            <person name="Lipzen A."/>
            <person name="Lail K."/>
            <person name="Bauer D."/>
            <person name="Ohm R.A."/>
            <person name="Barry K.W."/>
            <person name="Spatafora J."/>
            <person name="Grigoriev I.V."/>
            <person name="Martin F.M."/>
            <person name="Pujade-Renaud V."/>
        </authorList>
    </citation>
    <scope>NUCLEOTIDE SEQUENCE [LARGE SCALE GENOMIC DNA]</scope>
    <source>
        <strain evidence="3 4">Philippines</strain>
    </source>
</reference>
<feature type="compositionally biased region" description="Polar residues" evidence="1">
    <location>
        <begin position="248"/>
        <end position="263"/>
    </location>
</feature>
<feature type="signal peptide" evidence="2">
    <location>
        <begin position="1"/>
        <end position="19"/>
    </location>
</feature>
<evidence type="ECO:0000256" key="1">
    <source>
        <dbReference type="SAM" id="MobiDB-lite"/>
    </source>
</evidence>